<evidence type="ECO:0000313" key="2">
    <source>
        <dbReference type="EMBL" id="CAJ63901.1"/>
    </source>
</evidence>
<dbReference type="Proteomes" id="UP000000657">
    <property type="component" value="Chromosome"/>
</dbReference>
<evidence type="ECO:0000256" key="1">
    <source>
        <dbReference type="SAM" id="MobiDB-lite"/>
    </source>
</evidence>
<keyword evidence="3" id="KW-1185">Reference proteome</keyword>
<dbReference type="KEGG" id="fal:FRAAL5268"/>
<feature type="compositionally biased region" description="Polar residues" evidence="1">
    <location>
        <begin position="22"/>
        <end position="31"/>
    </location>
</feature>
<proteinExistence type="predicted"/>
<name>Q0RF50_FRAAA</name>
<feature type="region of interest" description="Disordered" evidence="1">
    <location>
        <begin position="1"/>
        <end position="42"/>
    </location>
</feature>
<dbReference type="HOGENOM" id="CLU_2751937_0_0_11"/>
<protein>
    <submittedName>
        <fullName evidence="2">Uncharacterized protein</fullName>
    </submittedName>
</protein>
<dbReference type="AlphaFoldDB" id="Q0RF50"/>
<evidence type="ECO:0000313" key="3">
    <source>
        <dbReference type="Proteomes" id="UP000000657"/>
    </source>
</evidence>
<sequence length="70" mass="7952">MSARVSTPLDNAGARSPRMHQNLGSLRTSTDPEIERAKEARHGTERRMWLFLSQLLPRSRGYRRTGSADN</sequence>
<organism evidence="2 3">
    <name type="scientific">Frankia alni (strain DSM 45986 / CECT 9034 / ACN14a)</name>
    <dbReference type="NCBI Taxonomy" id="326424"/>
    <lineage>
        <taxon>Bacteria</taxon>
        <taxon>Bacillati</taxon>
        <taxon>Actinomycetota</taxon>
        <taxon>Actinomycetes</taxon>
        <taxon>Frankiales</taxon>
        <taxon>Frankiaceae</taxon>
        <taxon>Frankia</taxon>
    </lineage>
</organism>
<accession>Q0RF50</accession>
<dbReference type="EMBL" id="CT573213">
    <property type="protein sequence ID" value="CAJ63901.1"/>
    <property type="molecule type" value="Genomic_DNA"/>
</dbReference>
<reference evidence="2 3" key="1">
    <citation type="journal article" date="2007" name="Genome Res.">
        <title>Genome characteristics of facultatively symbiotic Frankia sp. strains reflect host range and host plant biogeography.</title>
        <authorList>
            <person name="Normand P."/>
            <person name="Lapierre P."/>
            <person name="Tisa L.S."/>
            <person name="Gogarten J.P."/>
            <person name="Alloisio N."/>
            <person name="Bagnarol E."/>
            <person name="Bassi C.A."/>
            <person name="Berry A.M."/>
            <person name="Bickhart D.M."/>
            <person name="Choisne N."/>
            <person name="Couloux A."/>
            <person name="Cournoyer B."/>
            <person name="Cruveiller S."/>
            <person name="Daubin V."/>
            <person name="Demange N."/>
            <person name="Francino M.P."/>
            <person name="Goltsman E."/>
            <person name="Huang Y."/>
            <person name="Kopp O.R."/>
            <person name="Labarre L."/>
            <person name="Lapidus A."/>
            <person name="Lavire C."/>
            <person name="Marechal J."/>
            <person name="Martinez M."/>
            <person name="Mastronunzio J.E."/>
            <person name="Mullin B.C."/>
            <person name="Niemann J."/>
            <person name="Pujic P."/>
            <person name="Rawnsley T."/>
            <person name="Rouy Z."/>
            <person name="Schenowitz C."/>
            <person name="Sellstedt A."/>
            <person name="Tavares F."/>
            <person name="Tomkins J.P."/>
            <person name="Vallenet D."/>
            <person name="Valverde C."/>
            <person name="Wall L.G."/>
            <person name="Wang Y."/>
            <person name="Medigue C."/>
            <person name="Benson D.R."/>
        </authorList>
    </citation>
    <scope>NUCLEOTIDE SEQUENCE [LARGE SCALE GENOMIC DNA]</scope>
    <source>
        <strain evidence="3">DSM 45986 / CECT 9034 / ACN14a</strain>
    </source>
</reference>
<feature type="compositionally biased region" description="Basic and acidic residues" evidence="1">
    <location>
        <begin position="33"/>
        <end position="42"/>
    </location>
</feature>
<gene>
    <name evidence="2" type="ordered locus">FRAAL5268</name>
</gene>